<dbReference type="InterPro" id="IPR026140">
    <property type="entry name" value="Ribosomal_mS26"/>
</dbReference>
<dbReference type="InParanoid" id="H2ZLA4"/>
<keyword evidence="10" id="KW-1185">Reference proteome</keyword>
<dbReference type="Proteomes" id="UP000007875">
    <property type="component" value="Unassembled WGS sequence"/>
</dbReference>
<dbReference type="STRING" id="51511.ENSCSAVP00000018370"/>
<dbReference type="PANTHER" id="PTHR21035">
    <property type="entry name" value="28S RIBOSOMAL PROTEIN S26, MITOCHONDRIAL"/>
    <property type="match status" value="1"/>
</dbReference>
<reference evidence="9" key="3">
    <citation type="submission" date="2025-09" db="UniProtKB">
        <authorList>
            <consortium name="Ensembl"/>
        </authorList>
    </citation>
    <scope>IDENTIFICATION</scope>
</reference>
<comment type="subcellular location">
    <subcellularLocation>
        <location evidence="1">Mitochondrion</location>
    </subcellularLocation>
</comment>
<evidence type="ECO:0000256" key="1">
    <source>
        <dbReference type="ARBA" id="ARBA00004173"/>
    </source>
</evidence>
<evidence type="ECO:0000256" key="7">
    <source>
        <dbReference type="ARBA" id="ARBA00035138"/>
    </source>
</evidence>
<keyword evidence="6" id="KW-0687">Ribonucleoprotein</keyword>
<keyword evidence="3" id="KW-0809">Transit peptide</keyword>
<organism evidence="9 10">
    <name type="scientific">Ciona savignyi</name>
    <name type="common">Pacific transparent sea squirt</name>
    <dbReference type="NCBI Taxonomy" id="51511"/>
    <lineage>
        <taxon>Eukaryota</taxon>
        <taxon>Metazoa</taxon>
        <taxon>Chordata</taxon>
        <taxon>Tunicata</taxon>
        <taxon>Ascidiacea</taxon>
        <taxon>Phlebobranchia</taxon>
        <taxon>Cionidae</taxon>
        <taxon>Ciona</taxon>
    </lineage>
</organism>
<keyword evidence="4" id="KW-0689">Ribosomal protein</keyword>
<reference evidence="10" key="1">
    <citation type="submission" date="2003-08" db="EMBL/GenBank/DDBJ databases">
        <authorList>
            <person name="Birren B."/>
            <person name="Nusbaum C."/>
            <person name="Abebe A."/>
            <person name="Abouelleil A."/>
            <person name="Adekoya E."/>
            <person name="Ait-zahra M."/>
            <person name="Allen N."/>
            <person name="Allen T."/>
            <person name="An P."/>
            <person name="Anderson M."/>
            <person name="Anderson S."/>
            <person name="Arachchi H."/>
            <person name="Armbruster J."/>
            <person name="Bachantsang P."/>
            <person name="Baldwin J."/>
            <person name="Barry A."/>
            <person name="Bayul T."/>
            <person name="Blitshsteyn B."/>
            <person name="Bloom T."/>
            <person name="Blye J."/>
            <person name="Boguslavskiy L."/>
            <person name="Borowsky M."/>
            <person name="Boukhgalter B."/>
            <person name="Brunache A."/>
            <person name="Butler J."/>
            <person name="Calixte N."/>
            <person name="Calvo S."/>
            <person name="Camarata J."/>
            <person name="Campo K."/>
            <person name="Chang J."/>
            <person name="Cheshatsang Y."/>
            <person name="Citroen M."/>
            <person name="Collymore A."/>
            <person name="Considine T."/>
            <person name="Cook A."/>
            <person name="Cooke P."/>
            <person name="Corum B."/>
            <person name="Cuomo C."/>
            <person name="David R."/>
            <person name="Dawoe T."/>
            <person name="Degray S."/>
            <person name="Dodge S."/>
            <person name="Dooley K."/>
            <person name="Dorje P."/>
            <person name="Dorjee K."/>
            <person name="Dorris L."/>
            <person name="Duffey N."/>
            <person name="Dupes A."/>
            <person name="Elkins T."/>
            <person name="Engels R."/>
            <person name="Erickson J."/>
            <person name="Farina A."/>
            <person name="Faro S."/>
            <person name="Ferreira P."/>
            <person name="Fischer H."/>
            <person name="Fitzgerald M."/>
            <person name="Foley K."/>
            <person name="Gage D."/>
            <person name="Galagan J."/>
            <person name="Gearin G."/>
            <person name="Gnerre S."/>
            <person name="Gnirke A."/>
            <person name="Goyette A."/>
            <person name="Graham J."/>
            <person name="Grandbois E."/>
            <person name="Gyaltsen K."/>
            <person name="Hafez N."/>
            <person name="Hagopian D."/>
            <person name="Hagos B."/>
            <person name="Hall J."/>
            <person name="Hatcher B."/>
            <person name="Heller A."/>
            <person name="Higgins H."/>
            <person name="Honan T."/>
            <person name="Horn A."/>
            <person name="Houde N."/>
            <person name="Hughes L."/>
            <person name="Hulme W."/>
            <person name="Husby E."/>
            <person name="Iliev I."/>
            <person name="Jaffe D."/>
            <person name="Jones C."/>
            <person name="Kamal M."/>
            <person name="Kamat A."/>
            <person name="Kamvysselis M."/>
            <person name="Karlsson E."/>
            <person name="Kells C."/>
            <person name="Kieu A."/>
            <person name="Kisner P."/>
            <person name="Kodira C."/>
            <person name="Kulbokas E."/>
            <person name="Labutti K."/>
            <person name="Lama D."/>
            <person name="Landers T."/>
            <person name="Leger J."/>
            <person name="Levine S."/>
            <person name="Lewis D."/>
            <person name="Lewis T."/>
            <person name="Lindblad-toh K."/>
            <person name="Liu X."/>
            <person name="Lokyitsang T."/>
            <person name="Lokyitsang Y."/>
            <person name="Lucien O."/>
            <person name="Lui A."/>
            <person name="Ma L.J."/>
            <person name="Mabbitt R."/>
            <person name="Macdonald J."/>
            <person name="Maclean C."/>
            <person name="Major J."/>
            <person name="Manning J."/>
            <person name="Marabella R."/>
            <person name="Maru K."/>
            <person name="Matthews C."/>
            <person name="Mauceli E."/>
            <person name="Mccarthy M."/>
            <person name="Mcdonough S."/>
            <person name="Mcghee T."/>
            <person name="Meldrim J."/>
            <person name="Meneus L."/>
            <person name="Mesirov J."/>
            <person name="Mihalev A."/>
            <person name="Mihova T."/>
            <person name="Mikkelsen T."/>
            <person name="Mlenga V."/>
            <person name="Moru K."/>
            <person name="Mozes J."/>
            <person name="Mulrain L."/>
            <person name="Munson G."/>
            <person name="Naylor J."/>
            <person name="Newes C."/>
            <person name="Nguyen C."/>
            <person name="Nguyen N."/>
            <person name="Nguyen T."/>
            <person name="Nicol R."/>
            <person name="Nielsen C."/>
            <person name="Nizzari M."/>
            <person name="Norbu C."/>
            <person name="Norbu N."/>
            <person name="O'donnell P."/>
            <person name="Okoawo O."/>
            <person name="O'leary S."/>
            <person name="Omotosho B."/>
            <person name="O'neill K."/>
            <person name="Osman S."/>
            <person name="Parker S."/>
            <person name="Perrin D."/>
            <person name="Phunkhang P."/>
            <person name="Piqani B."/>
            <person name="Purcell S."/>
            <person name="Rachupka T."/>
            <person name="Ramasamy U."/>
            <person name="Rameau R."/>
            <person name="Ray V."/>
            <person name="Raymond C."/>
            <person name="Retta R."/>
            <person name="Richardson S."/>
            <person name="Rise C."/>
            <person name="Rodriguez J."/>
            <person name="Rogers J."/>
            <person name="Rogov P."/>
            <person name="Rutman M."/>
            <person name="Schupbach R."/>
            <person name="Seaman C."/>
            <person name="Settipalli S."/>
            <person name="Sharpe T."/>
            <person name="Sheridan J."/>
            <person name="Sherpa N."/>
            <person name="Shi J."/>
            <person name="Smirnov S."/>
            <person name="Smith C."/>
            <person name="Sougnez C."/>
            <person name="Spencer B."/>
            <person name="Stalker J."/>
            <person name="Stange-thomann N."/>
            <person name="Stavropoulos S."/>
            <person name="Stetson K."/>
            <person name="Stone C."/>
            <person name="Stone S."/>
            <person name="Stubbs M."/>
            <person name="Talamas J."/>
            <person name="Tchuinga P."/>
            <person name="Tenzing P."/>
            <person name="Tesfaye S."/>
            <person name="Theodore J."/>
            <person name="Thoulutsang Y."/>
            <person name="Topham K."/>
            <person name="Towey S."/>
            <person name="Tsamla T."/>
            <person name="Tsomo N."/>
            <person name="Vallee D."/>
            <person name="Vassiliev H."/>
            <person name="Venkataraman V."/>
            <person name="Vinson J."/>
            <person name="Vo A."/>
            <person name="Wade C."/>
            <person name="Wang S."/>
            <person name="Wangchuk T."/>
            <person name="Wangdi T."/>
            <person name="Whittaker C."/>
            <person name="Wilkinson J."/>
            <person name="Wu Y."/>
            <person name="Wyman D."/>
            <person name="Yadav S."/>
            <person name="Yang S."/>
            <person name="Yang X."/>
            <person name="Yeager S."/>
            <person name="Yee E."/>
            <person name="Young G."/>
            <person name="Zainoun J."/>
            <person name="Zembeck L."/>
            <person name="Zimmer A."/>
            <person name="Zody M."/>
            <person name="Lander E."/>
        </authorList>
    </citation>
    <scope>NUCLEOTIDE SEQUENCE [LARGE SCALE GENOMIC DNA]</scope>
</reference>
<evidence type="ECO:0000256" key="8">
    <source>
        <dbReference type="ARBA" id="ARBA00035344"/>
    </source>
</evidence>
<proteinExistence type="inferred from homology"/>
<evidence type="ECO:0000313" key="9">
    <source>
        <dbReference type="Ensembl" id="ENSCSAVP00000018370.1"/>
    </source>
</evidence>
<keyword evidence="5" id="KW-0496">Mitochondrion</keyword>
<evidence type="ECO:0000256" key="6">
    <source>
        <dbReference type="ARBA" id="ARBA00023274"/>
    </source>
</evidence>
<dbReference type="GO" id="GO:0005763">
    <property type="term" value="C:mitochondrial small ribosomal subunit"/>
    <property type="evidence" value="ECO:0007669"/>
    <property type="project" value="InterPro"/>
</dbReference>
<dbReference type="PANTHER" id="PTHR21035:SF2">
    <property type="entry name" value="SMALL RIBOSOMAL SUBUNIT PROTEIN MS26"/>
    <property type="match status" value="1"/>
</dbReference>
<accession>H2ZLA4</accession>
<evidence type="ECO:0000256" key="2">
    <source>
        <dbReference type="ARBA" id="ARBA00009672"/>
    </source>
</evidence>
<dbReference type="HOGENOM" id="CLU_1342854_0_0_1"/>
<evidence type="ECO:0000256" key="4">
    <source>
        <dbReference type="ARBA" id="ARBA00022980"/>
    </source>
</evidence>
<evidence type="ECO:0000313" key="10">
    <source>
        <dbReference type="Proteomes" id="UP000007875"/>
    </source>
</evidence>
<dbReference type="AlphaFoldDB" id="H2ZLA4"/>
<evidence type="ECO:0000256" key="5">
    <source>
        <dbReference type="ARBA" id="ARBA00023128"/>
    </source>
</evidence>
<reference evidence="9" key="2">
    <citation type="submission" date="2025-08" db="UniProtKB">
        <authorList>
            <consortium name="Ensembl"/>
        </authorList>
    </citation>
    <scope>IDENTIFICATION</scope>
</reference>
<comment type="similarity">
    <text evidence="2">Belongs to the mitochondrion-specific ribosomal protein mS26 family.</text>
</comment>
<dbReference type="Pfam" id="PF14943">
    <property type="entry name" value="MRP-S26"/>
    <property type="match status" value="1"/>
</dbReference>
<dbReference type="Ensembl" id="ENSCSAVT00000018570.1">
    <property type="protein sequence ID" value="ENSCSAVP00000018370.1"/>
    <property type="gene ID" value="ENSCSAVG00000010786.1"/>
</dbReference>
<protein>
    <recommendedName>
        <fullName evidence="7">Small ribosomal subunit protein mS26</fullName>
    </recommendedName>
    <alternativeName>
        <fullName evidence="8">28S ribosomal protein S26, mitochondrial</fullName>
    </alternativeName>
</protein>
<evidence type="ECO:0000256" key="3">
    <source>
        <dbReference type="ARBA" id="ARBA00022946"/>
    </source>
</evidence>
<name>H2ZLA4_CIOSA</name>
<sequence length="204" mass="24207">MSNLFWQIQRIIQFAPNSLCKDALVCTQLRFRKPLRMGRAQTKEDKYFQKNPPTAKDEAKNLELYQNYNMITRSIVSAFQEQLVQKDNAQTTESHSKLDFWDEESHHAKCMAYNDSINNKMTELRMQRIKKLWKQRDQEDLKVSKLQLDTQARKRLEDLKKESENWLTLENMEDLITQAIDNPVSYNFSVRFNGVINSRIPDVL</sequence>